<protein>
    <recommendedName>
        <fullName evidence="2">Peptidase M43 pregnancy-associated plasma-A domain-containing protein</fullName>
    </recommendedName>
</protein>
<name>A0AAD4QC31_9AGAM</name>
<dbReference type="AlphaFoldDB" id="A0AAD4QC31"/>
<evidence type="ECO:0000313" key="3">
    <source>
        <dbReference type="EMBL" id="KAH8999342.1"/>
    </source>
</evidence>
<dbReference type="InterPro" id="IPR024079">
    <property type="entry name" value="MetalloPept_cat_dom_sf"/>
</dbReference>
<dbReference type="EMBL" id="JAKELL010000004">
    <property type="protein sequence ID" value="KAH8999342.1"/>
    <property type="molecule type" value="Genomic_DNA"/>
</dbReference>
<comment type="caution">
    <text evidence="3">The sequence shown here is derived from an EMBL/GenBank/DDBJ whole genome shotgun (WGS) entry which is preliminary data.</text>
</comment>
<evidence type="ECO:0000256" key="1">
    <source>
        <dbReference type="ARBA" id="ARBA00008721"/>
    </source>
</evidence>
<dbReference type="Gene3D" id="3.40.390.10">
    <property type="entry name" value="Collagenase (Catalytic Domain)"/>
    <property type="match status" value="1"/>
</dbReference>
<feature type="domain" description="Peptidase M43 pregnancy-associated plasma-A" evidence="2">
    <location>
        <begin position="8"/>
        <end position="46"/>
    </location>
</feature>
<sequence length="60" mass="6736">MLTRQQISPTAVTHDSEVGHWLDLYHTFQGDWKSEGNDVFDTPAEANPSPPIVTLVHHLV</sequence>
<dbReference type="GO" id="GO:0008237">
    <property type="term" value="F:metallopeptidase activity"/>
    <property type="evidence" value="ECO:0007669"/>
    <property type="project" value="InterPro"/>
</dbReference>
<gene>
    <name evidence="3" type="ORF">EDB92DRAFT_1833628</name>
</gene>
<organism evidence="3 4">
    <name type="scientific">Lactarius akahatsu</name>
    <dbReference type="NCBI Taxonomy" id="416441"/>
    <lineage>
        <taxon>Eukaryota</taxon>
        <taxon>Fungi</taxon>
        <taxon>Dikarya</taxon>
        <taxon>Basidiomycota</taxon>
        <taxon>Agaricomycotina</taxon>
        <taxon>Agaricomycetes</taxon>
        <taxon>Russulales</taxon>
        <taxon>Russulaceae</taxon>
        <taxon>Lactarius</taxon>
    </lineage>
</organism>
<dbReference type="Pfam" id="PF05572">
    <property type="entry name" value="Peptidase_M43"/>
    <property type="match status" value="1"/>
</dbReference>
<evidence type="ECO:0000313" key="4">
    <source>
        <dbReference type="Proteomes" id="UP001201163"/>
    </source>
</evidence>
<comment type="similarity">
    <text evidence="1">Belongs to the peptidase M43B family.</text>
</comment>
<dbReference type="InterPro" id="IPR008754">
    <property type="entry name" value="Peptidase_M43"/>
</dbReference>
<proteinExistence type="inferred from homology"/>
<reference evidence="3" key="1">
    <citation type="submission" date="2022-01" db="EMBL/GenBank/DDBJ databases">
        <title>Comparative genomics reveals a dynamic genome evolution in the ectomycorrhizal milk-cap (Lactarius) mushrooms.</title>
        <authorList>
            <consortium name="DOE Joint Genome Institute"/>
            <person name="Lebreton A."/>
            <person name="Tang N."/>
            <person name="Kuo A."/>
            <person name="LaButti K."/>
            <person name="Drula E."/>
            <person name="Barry K."/>
            <person name="Clum A."/>
            <person name="Lipzen A."/>
            <person name="Mousain D."/>
            <person name="Ng V."/>
            <person name="Wang R."/>
            <person name="Wang X."/>
            <person name="Dai Y."/>
            <person name="Henrissat B."/>
            <person name="Grigoriev I.V."/>
            <person name="Guerin-Laguette A."/>
            <person name="Yu F."/>
            <person name="Martin F.M."/>
        </authorList>
    </citation>
    <scope>NUCLEOTIDE SEQUENCE</scope>
    <source>
        <strain evidence="3">QP</strain>
    </source>
</reference>
<accession>A0AAD4QC31</accession>
<dbReference type="Proteomes" id="UP001201163">
    <property type="component" value="Unassembled WGS sequence"/>
</dbReference>
<evidence type="ECO:0000259" key="2">
    <source>
        <dbReference type="Pfam" id="PF05572"/>
    </source>
</evidence>
<keyword evidence="4" id="KW-1185">Reference proteome</keyword>